<comment type="subunit">
    <text evidence="12">Homodimer.</text>
</comment>
<accession>A0A0A8US17</accession>
<comment type="caution">
    <text evidence="12">Lacks conserved residue(s) required for the propagation of feature annotation.</text>
</comment>
<sequence length="361" mass="40755">MKRVINFGAGPAALPACILKRVKEELLNWNNTGVSIVEISHRSKEFIDLGEKIEFGIRKLLSVPDDFAILFLPGGGQTQFAVVPMNLAKGFRHANYIQTGYWSKLSVEEGKKYLNVHLAATNEQYPHKITDTELWDIKKNAAFTHYTDNETISGLEFPSIPILDGTVLVSDMSSNILTRYINFQKIGCIYACAQKNLGIAGMSLVIVRKDLLDRALPQTPSVFNYGLQYKNRSLLCTPPSFCWYIASLIIEWLESEGGINEMSKRSMVKSDLLYNCIDSSNLYVNNINHDYRSRMNVTFRLVEKELEASFINAAKKEGLLFLEGHRSQGGVRASLYNSISENEVISLCSFMDFFEKSTKRV</sequence>
<evidence type="ECO:0000313" key="15">
    <source>
        <dbReference type="Proteomes" id="UP000032803"/>
    </source>
</evidence>
<dbReference type="InterPro" id="IPR022278">
    <property type="entry name" value="Pser_aminoTfrase"/>
</dbReference>
<dbReference type="PROSITE" id="PS00595">
    <property type="entry name" value="AA_TRANSFER_CLASS_5"/>
    <property type="match status" value="1"/>
</dbReference>
<keyword evidence="15" id="KW-1185">Reference proteome</keyword>
<dbReference type="GO" id="GO:0008615">
    <property type="term" value="P:pyridoxine biosynthetic process"/>
    <property type="evidence" value="ECO:0007669"/>
    <property type="project" value="UniProtKB-UniRule"/>
</dbReference>
<name>A0A0A8US17_LEGHA</name>
<comment type="cofactor">
    <cofactor evidence="12">
        <name>pyridoxal 5'-phosphate</name>
        <dbReference type="ChEBI" id="CHEBI:597326"/>
    </cofactor>
    <text evidence="12">Binds 1 pyridoxal phosphate per subunit.</text>
</comment>
<keyword evidence="6 12" id="KW-0808">Transferase</keyword>
<evidence type="ECO:0000256" key="12">
    <source>
        <dbReference type="HAMAP-Rule" id="MF_00160"/>
    </source>
</evidence>
<feature type="domain" description="Aminotransferase class V" evidence="13">
    <location>
        <begin position="5"/>
        <end position="344"/>
    </location>
</feature>
<dbReference type="AlphaFoldDB" id="A0A0A8US17"/>
<comment type="subcellular location">
    <subcellularLocation>
        <location evidence="12">Cytoplasm</location>
    </subcellularLocation>
</comment>
<dbReference type="GO" id="GO:0005737">
    <property type="term" value="C:cytoplasm"/>
    <property type="evidence" value="ECO:0007669"/>
    <property type="project" value="UniProtKB-SubCell"/>
</dbReference>
<comment type="catalytic activity">
    <reaction evidence="11 12">
        <text>O-phospho-L-serine + 2-oxoglutarate = 3-phosphooxypyruvate + L-glutamate</text>
        <dbReference type="Rhea" id="RHEA:14329"/>
        <dbReference type="ChEBI" id="CHEBI:16810"/>
        <dbReference type="ChEBI" id="CHEBI:18110"/>
        <dbReference type="ChEBI" id="CHEBI:29985"/>
        <dbReference type="ChEBI" id="CHEBI:57524"/>
        <dbReference type="EC" id="2.6.1.52"/>
    </reaction>
</comment>
<dbReference type="HOGENOM" id="CLU_034866_0_2_6"/>
<dbReference type="PATRIC" id="fig|449.7.peg.2576"/>
<dbReference type="RefSeq" id="WP_045106774.1">
    <property type="nucleotide sequence ID" value="NZ_LN681225.1"/>
</dbReference>
<dbReference type="FunFam" id="3.90.1150.10:FF:000006">
    <property type="entry name" value="Phosphoserine aminotransferase"/>
    <property type="match status" value="1"/>
</dbReference>
<feature type="binding site" evidence="12">
    <location>
        <position position="42"/>
    </location>
    <ligand>
        <name>L-glutamate</name>
        <dbReference type="ChEBI" id="CHEBI:29985"/>
    </ligand>
</feature>
<dbReference type="EMBL" id="LN681225">
    <property type="protein sequence ID" value="CEK11615.1"/>
    <property type="molecule type" value="Genomic_DNA"/>
</dbReference>
<dbReference type="GO" id="GO:0030170">
    <property type="term" value="F:pyridoxal phosphate binding"/>
    <property type="evidence" value="ECO:0007669"/>
    <property type="project" value="UniProtKB-UniRule"/>
</dbReference>
<dbReference type="PANTHER" id="PTHR43247">
    <property type="entry name" value="PHOSPHOSERINE AMINOTRANSFERASE"/>
    <property type="match status" value="1"/>
</dbReference>
<dbReference type="InterPro" id="IPR020578">
    <property type="entry name" value="Aminotrans_V_PyrdxlP_BS"/>
</dbReference>
<feature type="binding site" evidence="12">
    <location>
        <position position="102"/>
    </location>
    <ligand>
        <name>pyridoxal 5'-phosphate</name>
        <dbReference type="ChEBI" id="CHEBI:597326"/>
    </ligand>
</feature>
<dbReference type="Proteomes" id="UP000032803">
    <property type="component" value="Chromosome I"/>
</dbReference>
<dbReference type="Gene3D" id="3.40.640.10">
    <property type="entry name" value="Type I PLP-dependent aspartate aminotransferase-like (Major domain)"/>
    <property type="match status" value="1"/>
</dbReference>
<evidence type="ECO:0000256" key="9">
    <source>
        <dbReference type="ARBA" id="ARBA00023299"/>
    </source>
</evidence>
<evidence type="ECO:0000259" key="13">
    <source>
        <dbReference type="Pfam" id="PF00266"/>
    </source>
</evidence>
<protein>
    <recommendedName>
        <fullName evidence="12">Phosphoserine aminotransferase</fullName>
        <ecNumber evidence="12">2.6.1.52</ecNumber>
    </recommendedName>
    <alternativeName>
        <fullName evidence="12">Phosphohydroxythreonine aminotransferase</fullName>
        <shortName evidence="12">PSAT</shortName>
    </alternativeName>
</protein>
<keyword evidence="7 12" id="KW-0663">Pyridoxal phosphate</keyword>
<dbReference type="HAMAP" id="MF_00160">
    <property type="entry name" value="SerC_aminotrans_5"/>
    <property type="match status" value="1"/>
</dbReference>
<keyword evidence="9 12" id="KW-0718">Serine biosynthesis</keyword>
<dbReference type="InterPro" id="IPR000192">
    <property type="entry name" value="Aminotrans_V_dom"/>
</dbReference>
<comment type="similarity">
    <text evidence="3 12">Belongs to the class-V pyridoxal-phosphate-dependent aminotransferase family. SerC subfamily.</text>
</comment>
<evidence type="ECO:0000256" key="4">
    <source>
        <dbReference type="ARBA" id="ARBA00022576"/>
    </source>
</evidence>
<comment type="pathway">
    <text evidence="1 12">Cofactor biosynthesis; pyridoxine 5'-phosphate biosynthesis; pyridoxine 5'-phosphate from D-erythrose 4-phosphate: step 3/5.</text>
</comment>
<keyword evidence="4 12" id="KW-0032">Aminotransferase</keyword>
<evidence type="ECO:0000256" key="3">
    <source>
        <dbReference type="ARBA" id="ARBA00006904"/>
    </source>
</evidence>
<dbReference type="STRING" id="449.LHA_2611"/>
<dbReference type="NCBIfam" id="NF003764">
    <property type="entry name" value="PRK05355.1"/>
    <property type="match status" value="1"/>
</dbReference>
<dbReference type="InterPro" id="IPR015424">
    <property type="entry name" value="PyrdxlP-dep_Trfase"/>
</dbReference>
<evidence type="ECO:0000256" key="1">
    <source>
        <dbReference type="ARBA" id="ARBA00004915"/>
    </source>
</evidence>
<evidence type="ECO:0000256" key="5">
    <source>
        <dbReference type="ARBA" id="ARBA00022605"/>
    </source>
</evidence>
<dbReference type="OrthoDB" id="9809412at2"/>
<evidence type="ECO:0000256" key="6">
    <source>
        <dbReference type="ARBA" id="ARBA00022679"/>
    </source>
</evidence>
<dbReference type="KEGG" id="lha:LHA_2611"/>
<gene>
    <name evidence="12 14" type="primary">serC</name>
    <name evidence="14" type="ORF">LHA_2611</name>
</gene>
<keyword evidence="12" id="KW-0963">Cytoplasm</keyword>
<dbReference type="PIRSF" id="PIRSF000525">
    <property type="entry name" value="SerC"/>
    <property type="match status" value="1"/>
</dbReference>
<comment type="pathway">
    <text evidence="2 12">Amino-acid biosynthesis; L-serine biosynthesis; L-serine from 3-phospho-D-glycerate: step 2/3.</text>
</comment>
<organism evidence="14 15">
    <name type="scientific">Legionella hackeliae</name>
    <dbReference type="NCBI Taxonomy" id="449"/>
    <lineage>
        <taxon>Bacteria</taxon>
        <taxon>Pseudomonadati</taxon>
        <taxon>Pseudomonadota</taxon>
        <taxon>Gammaproteobacteria</taxon>
        <taxon>Legionellales</taxon>
        <taxon>Legionellaceae</taxon>
        <taxon>Legionella</taxon>
    </lineage>
</organism>
<dbReference type="GO" id="GO:0004648">
    <property type="term" value="F:O-phospho-L-serine:2-oxoglutarate aminotransferase activity"/>
    <property type="evidence" value="ECO:0007669"/>
    <property type="project" value="UniProtKB-UniRule"/>
</dbReference>
<evidence type="ECO:0000313" key="14">
    <source>
        <dbReference type="EMBL" id="CEK11615.1"/>
    </source>
</evidence>
<evidence type="ECO:0000256" key="10">
    <source>
        <dbReference type="ARBA" id="ARBA00047630"/>
    </source>
</evidence>
<dbReference type="PANTHER" id="PTHR43247:SF1">
    <property type="entry name" value="PHOSPHOSERINE AMINOTRANSFERASE"/>
    <property type="match status" value="1"/>
</dbReference>
<dbReference type="EC" id="2.6.1.52" evidence="12"/>
<proteinExistence type="inferred from homology"/>
<dbReference type="FunFam" id="3.40.640.10:FF:000010">
    <property type="entry name" value="Phosphoserine aminotransferase"/>
    <property type="match status" value="1"/>
</dbReference>
<dbReference type="Pfam" id="PF00266">
    <property type="entry name" value="Aminotran_5"/>
    <property type="match status" value="1"/>
</dbReference>
<feature type="binding site" evidence="12">
    <location>
        <position position="171"/>
    </location>
    <ligand>
        <name>pyridoxal 5'-phosphate</name>
        <dbReference type="ChEBI" id="CHEBI:597326"/>
    </ligand>
</feature>
<feature type="binding site" evidence="12">
    <location>
        <position position="151"/>
    </location>
    <ligand>
        <name>pyridoxal 5'-phosphate</name>
        <dbReference type="ChEBI" id="CHEBI:597326"/>
    </ligand>
</feature>
<dbReference type="SUPFAM" id="SSF53383">
    <property type="entry name" value="PLP-dependent transferases"/>
    <property type="match status" value="1"/>
</dbReference>
<feature type="binding site" evidence="12">
    <location>
        <position position="194"/>
    </location>
    <ligand>
        <name>pyridoxal 5'-phosphate</name>
        <dbReference type="ChEBI" id="CHEBI:597326"/>
    </ligand>
</feature>
<comment type="catalytic activity">
    <reaction evidence="10 12">
        <text>4-(phosphooxy)-L-threonine + 2-oxoglutarate = (R)-3-hydroxy-2-oxo-4-phosphooxybutanoate + L-glutamate</text>
        <dbReference type="Rhea" id="RHEA:16573"/>
        <dbReference type="ChEBI" id="CHEBI:16810"/>
        <dbReference type="ChEBI" id="CHEBI:29985"/>
        <dbReference type="ChEBI" id="CHEBI:58452"/>
        <dbReference type="ChEBI" id="CHEBI:58538"/>
        <dbReference type="EC" id="2.6.1.52"/>
    </reaction>
</comment>
<comment type="function">
    <text evidence="12">Catalyzes the reversible conversion of 3-phosphohydroxypyruvate to phosphoserine and of 3-hydroxy-2-oxo-4-phosphonooxybutanoate to phosphohydroxythreonine.</text>
</comment>
<evidence type="ECO:0000256" key="8">
    <source>
        <dbReference type="ARBA" id="ARBA00023096"/>
    </source>
</evidence>
<dbReference type="InterPro" id="IPR015421">
    <property type="entry name" value="PyrdxlP-dep_Trfase_major"/>
</dbReference>
<dbReference type="UniPathway" id="UPA00244">
    <property type="reaction ID" value="UER00311"/>
</dbReference>
<dbReference type="UniPathway" id="UPA00135">
    <property type="reaction ID" value="UER00197"/>
</dbReference>
<evidence type="ECO:0000256" key="11">
    <source>
        <dbReference type="ARBA" id="ARBA00049007"/>
    </source>
</evidence>
<evidence type="ECO:0000256" key="7">
    <source>
        <dbReference type="ARBA" id="ARBA00022898"/>
    </source>
</evidence>
<reference evidence="15" key="1">
    <citation type="submission" date="2014-09" db="EMBL/GenBank/DDBJ databases">
        <authorList>
            <person name="Gomez-Valero L."/>
        </authorList>
    </citation>
    <scope>NUCLEOTIDE SEQUENCE [LARGE SCALE GENOMIC DNA]</scope>
    <source>
        <strain evidence="15">ATCC35250</strain>
    </source>
</reference>
<keyword evidence="8 12" id="KW-0664">Pyridoxine biosynthesis</keyword>
<evidence type="ECO:0000256" key="2">
    <source>
        <dbReference type="ARBA" id="ARBA00005099"/>
    </source>
</evidence>
<dbReference type="Gene3D" id="3.90.1150.10">
    <property type="entry name" value="Aspartate Aminotransferase, domain 1"/>
    <property type="match status" value="1"/>
</dbReference>
<keyword evidence="5 12" id="KW-0028">Amino-acid biosynthesis</keyword>
<dbReference type="InterPro" id="IPR015422">
    <property type="entry name" value="PyrdxlP-dep_Trfase_small"/>
</dbReference>
<dbReference type="GO" id="GO:0006564">
    <property type="term" value="P:L-serine biosynthetic process"/>
    <property type="evidence" value="ECO:0007669"/>
    <property type="project" value="UniProtKB-UniRule"/>
</dbReference>
<feature type="modified residue" description="N6-(pyridoxal phosphate)lysine" evidence="12">
    <location>
        <position position="195"/>
    </location>
</feature>